<accession>A0ABU6QAU9</accession>
<dbReference type="Gene3D" id="3.40.970.10">
    <property type="entry name" value="Ribonuclease H1, N-terminal domain"/>
    <property type="match status" value="1"/>
</dbReference>
<protein>
    <recommendedName>
        <fullName evidence="2">Ribonuclease H1 N-terminal domain-containing protein</fullName>
    </recommendedName>
</protein>
<name>A0ABU6QAU9_9FABA</name>
<dbReference type="EMBL" id="JASCZI010000121">
    <property type="protein sequence ID" value="MED6109006.1"/>
    <property type="molecule type" value="Genomic_DNA"/>
</dbReference>
<reference evidence="3 4" key="1">
    <citation type="journal article" date="2023" name="Plants (Basel)">
        <title>Bridging the Gap: Combining Genomics and Transcriptomics Approaches to Understand Stylosanthes scabra, an Orphan Legume from the Brazilian Caatinga.</title>
        <authorList>
            <person name="Ferreira-Neto J.R.C."/>
            <person name="da Silva M.D."/>
            <person name="Binneck E."/>
            <person name="de Melo N.F."/>
            <person name="da Silva R.H."/>
            <person name="de Melo A.L.T.M."/>
            <person name="Pandolfi V."/>
            <person name="Bustamante F.O."/>
            <person name="Brasileiro-Vidal A.C."/>
            <person name="Benko-Iseppon A.M."/>
        </authorList>
    </citation>
    <scope>NUCLEOTIDE SEQUENCE [LARGE SCALE GENOMIC DNA]</scope>
    <source>
        <tissue evidence="3">Leaves</tissue>
    </source>
</reference>
<dbReference type="InterPro" id="IPR011320">
    <property type="entry name" value="RNase_H1_N"/>
</dbReference>
<feature type="compositionally biased region" description="Polar residues" evidence="1">
    <location>
        <begin position="102"/>
        <end position="114"/>
    </location>
</feature>
<dbReference type="InterPro" id="IPR037056">
    <property type="entry name" value="RNase_H1_N_sf"/>
</dbReference>
<dbReference type="Proteomes" id="UP001341840">
    <property type="component" value="Unassembled WGS sequence"/>
</dbReference>
<dbReference type="InterPro" id="IPR009027">
    <property type="entry name" value="Ribosomal_bL9/RNase_H1_N"/>
</dbReference>
<dbReference type="SUPFAM" id="SSF55658">
    <property type="entry name" value="L9 N-domain-like"/>
    <property type="match status" value="1"/>
</dbReference>
<feature type="domain" description="Ribonuclease H1 N-terminal" evidence="2">
    <location>
        <begin position="5"/>
        <end position="41"/>
    </location>
</feature>
<proteinExistence type="predicted"/>
<evidence type="ECO:0000256" key="1">
    <source>
        <dbReference type="SAM" id="MobiDB-lite"/>
    </source>
</evidence>
<evidence type="ECO:0000313" key="3">
    <source>
        <dbReference type="EMBL" id="MED6109006.1"/>
    </source>
</evidence>
<gene>
    <name evidence="3" type="ORF">PIB30_029615</name>
</gene>
<keyword evidence="4" id="KW-1185">Reference proteome</keyword>
<evidence type="ECO:0000313" key="4">
    <source>
        <dbReference type="Proteomes" id="UP001341840"/>
    </source>
</evidence>
<feature type="region of interest" description="Disordered" evidence="1">
    <location>
        <begin position="96"/>
        <end position="122"/>
    </location>
</feature>
<comment type="caution">
    <text evidence="3">The sequence shown here is derived from an EMBL/GenBank/DDBJ whole genome shotgun (WGS) entry which is preliminary data.</text>
</comment>
<evidence type="ECO:0000259" key="2">
    <source>
        <dbReference type="Pfam" id="PF01693"/>
    </source>
</evidence>
<dbReference type="Pfam" id="PF01693">
    <property type="entry name" value="Cauli_VI"/>
    <property type="match status" value="1"/>
</dbReference>
<sequence>MVECYVVFVGRNPGIYASWPVAAREVISFNGAIHQRYPTWEAGLETWNAYHGVQDVDAVNDGNNKGETGNEEAANDGNDEIGTAVEIVAGEAVNREAPVAPASSSGHSRASTVTEVDGPAGDEVELPRVMGAVAALEGRVSQLEVDKWELLLQLAETVRQMAMMMAPKEPKT</sequence>
<organism evidence="3 4">
    <name type="scientific">Stylosanthes scabra</name>
    <dbReference type="NCBI Taxonomy" id="79078"/>
    <lineage>
        <taxon>Eukaryota</taxon>
        <taxon>Viridiplantae</taxon>
        <taxon>Streptophyta</taxon>
        <taxon>Embryophyta</taxon>
        <taxon>Tracheophyta</taxon>
        <taxon>Spermatophyta</taxon>
        <taxon>Magnoliopsida</taxon>
        <taxon>eudicotyledons</taxon>
        <taxon>Gunneridae</taxon>
        <taxon>Pentapetalae</taxon>
        <taxon>rosids</taxon>
        <taxon>fabids</taxon>
        <taxon>Fabales</taxon>
        <taxon>Fabaceae</taxon>
        <taxon>Papilionoideae</taxon>
        <taxon>50 kb inversion clade</taxon>
        <taxon>dalbergioids sensu lato</taxon>
        <taxon>Dalbergieae</taxon>
        <taxon>Pterocarpus clade</taxon>
        <taxon>Stylosanthes</taxon>
    </lineage>
</organism>